<dbReference type="AlphaFoldDB" id="A0A291E3M1"/>
<accession>A0A291E3M1</accession>
<evidence type="ECO:0000313" key="4">
    <source>
        <dbReference type="Proteomes" id="UP000251197"/>
    </source>
</evidence>
<dbReference type="InterPro" id="IPR036388">
    <property type="entry name" value="WH-like_DNA-bd_sf"/>
</dbReference>
<reference evidence="2 4" key="2">
    <citation type="submission" date="2018-06" db="EMBL/GenBank/DDBJ databases">
        <authorList>
            <consortium name="Pathogen Informatics"/>
            <person name="Doyle S."/>
        </authorList>
    </citation>
    <scope>NUCLEOTIDE SEQUENCE [LARGE SCALE GENOMIC DNA]</scope>
    <source>
        <strain evidence="2 4">NCTC12120</strain>
    </source>
</reference>
<dbReference type="InterPro" id="IPR016032">
    <property type="entry name" value="Sig_transdc_resp-reg_C-effctor"/>
</dbReference>
<dbReference type="SUPFAM" id="SSF46894">
    <property type="entry name" value="C-terminal effector domain of the bipartite response regulators"/>
    <property type="match status" value="1"/>
</dbReference>
<dbReference type="EMBL" id="CP023525">
    <property type="protein sequence ID" value="ATF94522.1"/>
    <property type="molecule type" value="Genomic_DNA"/>
</dbReference>
<gene>
    <name evidence="1" type="ORF">CO704_21720</name>
    <name evidence="2" type="ORF">NCTC12120_01812</name>
</gene>
<dbReference type="EMBL" id="UAVU01000003">
    <property type="protein sequence ID" value="SQA97964.1"/>
    <property type="molecule type" value="Genomic_DNA"/>
</dbReference>
<evidence type="ECO:0000313" key="1">
    <source>
        <dbReference type="EMBL" id="ATF94522.1"/>
    </source>
</evidence>
<evidence type="ECO:0000313" key="3">
    <source>
        <dbReference type="Proteomes" id="UP000217979"/>
    </source>
</evidence>
<dbReference type="Proteomes" id="UP000251197">
    <property type="component" value="Unassembled WGS sequence"/>
</dbReference>
<name>A0A291E3M1_9ENTR</name>
<evidence type="ECO:0000313" key="2">
    <source>
        <dbReference type="EMBL" id="SQA97964.1"/>
    </source>
</evidence>
<dbReference type="RefSeq" id="WP_061279051.1">
    <property type="nucleotide sequence ID" value="NZ_CP023525.1"/>
</dbReference>
<sequence length="218" mass="24921">MYDSKVSAMEGHRSALKFVNTGSGAVFIFTSNAFLEQGIMELATHYFVAPWKSLCILDSASFDTPARLKEYLNYIQTLNDDLNVIVINERLSNCTGSERYCPWVCGTSITKQAFIKLLMSLSAAKSNINEVLSFYHHGLDRQRFNMTQSIIMELMMQGLSVNEISLRMDTSPKTVYSSLRQICIAHNQRTIFHLMHFFRQHQGDLALYHHQMFSALTN</sequence>
<reference evidence="1 3" key="1">
    <citation type="submission" date="2017-09" db="EMBL/GenBank/DDBJ databases">
        <title>FDA dAtabase for Regulatory Grade micrObial Sequences (FDA-ARGOS): Supporting development and validation of Infectious Disease Dx tests.</title>
        <authorList>
            <person name="Minogue T."/>
            <person name="Wolcott M."/>
            <person name="Wasieloski L."/>
            <person name="Aguilar W."/>
            <person name="Moore D."/>
            <person name="Tallon L."/>
            <person name="Sadzewicz L."/>
            <person name="Ott S."/>
            <person name="Zhao X."/>
            <person name="Nagaraj S."/>
            <person name="Vavikolanu K."/>
            <person name="Aluvathingal J."/>
            <person name="Nadendla S."/>
            <person name="Sichtig H."/>
        </authorList>
    </citation>
    <scope>NUCLEOTIDE SEQUENCE [LARGE SCALE GENOMIC DNA]</scope>
    <source>
        <strain evidence="1 3">FDAARGOS_392</strain>
    </source>
</reference>
<dbReference type="Gene3D" id="1.10.10.10">
    <property type="entry name" value="Winged helix-like DNA-binding domain superfamily/Winged helix DNA-binding domain"/>
    <property type="match status" value="1"/>
</dbReference>
<dbReference type="Proteomes" id="UP000217979">
    <property type="component" value="Chromosome"/>
</dbReference>
<proteinExistence type="predicted"/>
<dbReference type="GO" id="GO:0003677">
    <property type="term" value="F:DNA binding"/>
    <property type="evidence" value="ECO:0007669"/>
    <property type="project" value="InterPro"/>
</dbReference>
<dbReference type="GO" id="GO:0006355">
    <property type="term" value="P:regulation of DNA-templated transcription"/>
    <property type="evidence" value="ECO:0007669"/>
    <property type="project" value="InterPro"/>
</dbReference>
<protein>
    <submittedName>
        <fullName evidence="1">Uncharacterized protein</fullName>
    </submittedName>
</protein>
<organism evidence="1 3">
    <name type="scientific">Cedecea neteri</name>
    <dbReference type="NCBI Taxonomy" id="158822"/>
    <lineage>
        <taxon>Bacteria</taxon>
        <taxon>Pseudomonadati</taxon>
        <taxon>Pseudomonadota</taxon>
        <taxon>Gammaproteobacteria</taxon>
        <taxon>Enterobacterales</taxon>
        <taxon>Enterobacteriaceae</taxon>
        <taxon>Cedecea</taxon>
    </lineage>
</organism>